<dbReference type="InterPro" id="IPR052744">
    <property type="entry name" value="GPAT/DAPAT"/>
</dbReference>
<name>K8WV20_9GAMM</name>
<dbReference type="OrthoDB" id="9812274at2"/>
<proteinExistence type="predicted"/>
<gene>
    <name evidence="3" type="ORF">OO7_04379</name>
</gene>
<evidence type="ECO:0000313" key="3">
    <source>
        <dbReference type="EMBL" id="EKT60040.1"/>
    </source>
</evidence>
<dbReference type="AlphaFoldDB" id="K8WV20"/>
<dbReference type="PATRIC" id="fig|1141660.3.peg.888"/>
<dbReference type="InterPro" id="IPR002123">
    <property type="entry name" value="Plipid/glycerol_acylTrfase"/>
</dbReference>
<keyword evidence="1" id="KW-0472">Membrane</keyword>
<keyword evidence="3" id="KW-0012">Acyltransferase</keyword>
<accession>K8WV20</accession>
<dbReference type="GO" id="GO:0008654">
    <property type="term" value="P:phospholipid biosynthetic process"/>
    <property type="evidence" value="ECO:0007669"/>
    <property type="project" value="TreeGrafter"/>
</dbReference>
<feature type="transmembrane region" description="Helical" evidence="1">
    <location>
        <begin position="310"/>
        <end position="326"/>
    </location>
</feature>
<dbReference type="EMBL" id="AKKN01000005">
    <property type="protein sequence ID" value="EKT60040.1"/>
    <property type="molecule type" value="Genomic_DNA"/>
</dbReference>
<keyword evidence="1" id="KW-0812">Transmembrane</keyword>
<dbReference type="SMART" id="SM00563">
    <property type="entry name" value="PlsC"/>
    <property type="match status" value="1"/>
</dbReference>
<dbReference type="Proteomes" id="UP000010290">
    <property type="component" value="Chromosome"/>
</dbReference>
<reference evidence="3 4" key="1">
    <citation type="journal article" date="2012" name="BMC Genomics">
        <title>Comparative genomics of bacteria in the genus Providencia isolated from wild Drosophila melanogaster.</title>
        <authorList>
            <person name="Galac M.R."/>
            <person name="Lazzaro B.P."/>
        </authorList>
    </citation>
    <scope>NUCLEOTIDE SEQUENCE [LARGE SCALE GENOMIC DNA]</scope>
    <source>
        <strain evidence="3 4">DSM 19967</strain>
    </source>
</reference>
<sequence>MSQDSKTAIVAAGQPLSTYYQRISSIIRQIYYPYCTLVGHLPILSNGKPTLFLCSHRNSAFDGYLSLKVAPLGQSLASIQLLNSPLMRLYFTGIPVVRKKDKERLGIKSSTFDDPVEAGMAHITKGGDLFLFPEGSSEWGYKPLPYQRGGARIIRLLLEQQVEFNVIPVGLFYTMPDRFASYAEIYVGAPLSITNKNSDETDREWEKRIFHQISQSLDEVSVNCPDEKTFEEAQQYAYQSFMNGESYAQAFLRYQQQPEMYQEIQPKTKSQLNSLAWRWLGFCLMFIFLPIFLASAIAARFADARNTVSFFKIFAGGLAALIWLPFLIVCAFLWPSVIITSLISAFIGYKIIQYKGSVPC</sequence>
<evidence type="ECO:0000259" key="2">
    <source>
        <dbReference type="SMART" id="SM00563"/>
    </source>
</evidence>
<dbReference type="GO" id="GO:0004366">
    <property type="term" value="F:glycerol-3-phosphate O-acyltransferase activity"/>
    <property type="evidence" value="ECO:0007669"/>
    <property type="project" value="TreeGrafter"/>
</dbReference>
<evidence type="ECO:0000256" key="1">
    <source>
        <dbReference type="SAM" id="Phobius"/>
    </source>
</evidence>
<dbReference type="PANTHER" id="PTHR31605:SF0">
    <property type="entry name" value="GLYCEROL-3-PHOSPHATE O-ACYLTRANSFERASE 1"/>
    <property type="match status" value="1"/>
</dbReference>
<dbReference type="GO" id="GO:0016287">
    <property type="term" value="F:glycerone-phosphate O-acyltransferase activity"/>
    <property type="evidence" value="ECO:0007669"/>
    <property type="project" value="TreeGrafter"/>
</dbReference>
<comment type="caution">
    <text evidence="3">The sequence shown here is derived from an EMBL/GenBank/DDBJ whole genome shotgun (WGS) entry which is preliminary data.</text>
</comment>
<organism evidence="3 4">
    <name type="scientific">Providencia sneebia DSM 19967</name>
    <dbReference type="NCBI Taxonomy" id="1141660"/>
    <lineage>
        <taxon>Bacteria</taxon>
        <taxon>Pseudomonadati</taxon>
        <taxon>Pseudomonadota</taxon>
        <taxon>Gammaproteobacteria</taxon>
        <taxon>Enterobacterales</taxon>
        <taxon>Morganellaceae</taxon>
        <taxon>Providencia</taxon>
    </lineage>
</organism>
<evidence type="ECO:0000313" key="4">
    <source>
        <dbReference type="Proteomes" id="UP000010290"/>
    </source>
</evidence>
<feature type="domain" description="Phospholipid/glycerol acyltransferase" evidence="2">
    <location>
        <begin position="50"/>
        <end position="174"/>
    </location>
</feature>
<feature type="transmembrane region" description="Helical" evidence="1">
    <location>
        <begin position="276"/>
        <end position="298"/>
    </location>
</feature>
<keyword evidence="1" id="KW-1133">Transmembrane helix</keyword>
<protein>
    <submittedName>
        <fullName evidence="3">Phospholipid/glycerol acyltransferase</fullName>
    </submittedName>
</protein>
<keyword evidence="4" id="KW-1185">Reference proteome</keyword>
<dbReference type="HOGENOM" id="CLU_815419_0_0_6"/>
<dbReference type="PANTHER" id="PTHR31605">
    <property type="entry name" value="GLYCEROL-3-PHOSPHATE O-ACYLTRANSFERASE 1"/>
    <property type="match status" value="1"/>
</dbReference>
<keyword evidence="3" id="KW-0808">Transferase</keyword>
<dbReference type="RefSeq" id="WP_008914748.1">
    <property type="nucleotide sequence ID" value="NZ_CM001773.1"/>
</dbReference>